<evidence type="ECO:0000313" key="3">
    <source>
        <dbReference type="EMBL" id="AIQ64498.1"/>
    </source>
</evidence>
<dbReference type="InterPro" id="IPR036634">
    <property type="entry name" value="PRD_sf"/>
</dbReference>
<evidence type="ECO:0000259" key="2">
    <source>
        <dbReference type="PROSITE" id="PS51372"/>
    </source>
</evidence>
<dbReference type="SUPFAM" id="SSF50151">
    <property type="entry name" value="SacY-like RNA-binding domain"/>
    <property type="match status" value="1"/>
</dbReference>
<reference evidence="3 4" key="1">
    <citation type="submission" date="2014-08" db="EMBL/GenBank/DDBJ databases">
        <title>Comparative genomics of the Paenibacillus odorifer group.</title>
        <authorList>
            <person name="den Bakker H.C."/>
            <person name="Tsai Y.-C."/>
            <person name="Martin N."/>
            <person name="Korlach J."/>
            <person name="Wiedmann M."/>
        </authorList>
    </citation>
    <scope>NUCLEOTIDE SEQUENCE [LARGE SCALE GENOMIC DNA]</scope>
    <source>
        <strain evidence="3 4">DSM 14472</strain>
    </source>
</reference>
<feature type="domain" description="PRD" evidence="2">
    <location>
        <begin position="64"/>
        <end position="169"/>
    </location>
</feature>
<dbReference type="Gene3D" id="1.10.1790.10">
    <property type="entry name" value="PRD domain"/>
    <property type="match status" value="2"/>
</dbReference>
<dbReference type="Pfam" id="PF00874">
    <property type="entry name" value="PRD"/>
    <property type="match status" value="1"/>
</dbReference>
<evidence type="ECO:0000256" key="1">
    <source>
        <dbReference type="ARBA" id="ARBA00022737"/>
    </source>
</evidence>
<dbReference type="EMBL" id="CP009286">
    <property type="protein sequence ID" value="AIQ64498.1"/>
    <property type="molecule type" value="Genomic_DNA"/>
</dbReference>
<dbReference type="OrthoDB" id="9813552at2"/>
<keyword evidence="4" id="KW-1185">Reference proteome</keyword>
<dbReference type="Proteomes" id="UP000029507">
    <property type="component" value="Chromosome"/>
</dbReference>
<dbReference type="GO" id="GO:0003723">
    <property type="term" value="F:RNA binding"/>
    <property type="evidence" value="ECO:0007669"/>
    <property type="project" value="InterPro"/>
</dbReference>
<dbReference type="STRING" id="169760.PSTEL_16710"/>
<dbReference type="InterPro" id="IPR036650">
    <property type="entry name" value="CAT_RNA-bd_dom_sf"/>
</dbReference>
<sequence length="288" mass="32344">MKIKKILNNNAVVALDGGEEKIVMGSGIAYQKGKNDIIDPDRIEKVFIKDDADQYGHLQEMLRSLPEEEIAVSECIIAHAEQELGVTFNKPVHIALSDHLSYALERLSRGMLIQHTLLAEIRILYPREFEIGQYAKSLIREKLQVEIPDDEVGYIAMHIHTAWANAGACHSSPELAAMIRDITEGVEREAGVRLNRQSANYERLVNQLENMLQTDDTTGIPRGELDPEIVRIAKERYPLVYGQACRIADEVDDDYGYVFTDGQLVLLALEINRLGRRMEDASSGLSSI</sequence>
<dbReference type="SUPFAM" id="SSF63520">
    <property type="entry name" value="PTS-regulatory domain, PRD"/>
    <property type="match status" value="2"/>
</dbReference>
<dbReference type="InterPro" id="IPR050661">
    <property type="entry name" value="BglG_antiterminators"/>
</dbReference>
<dbReference type="GO" id="GO:0006355">
    <property type="term" value="P:regulation of DNA-templated transcription"/>
    <property type="evidence" value="ECO:0007669"/>
    <property type="project" value="InterPro"/>
</dbReference>
<dbReference type="HOGENOM" id="CLU_078802_0_0_9"/>
<dbReference type="KEGG" id="pste:PSTEL_16710"/>
<feature type="domain" description="PRD" evidence="2">
    <location>
        <begin position="170"/>
        <end position="281"/>
    </location>
</feature>
<dbReference type="InterPro" id="IPR011608">
    <property type="entry name" value="PRD"/>
</dbReference>
<evidence type="ECO:0000313" key="4">
    <source>
        <dbReference type="Proteomes" id="UP000029507"/>
    </source>
</evidence>
<dbReference type="PANTHER" id="PTHR30185:SF15">
    <property type="entry name" value="CRYPTIC BETA-GLUCOSIDE BGL OPERON ANTITERMINATOR"/>
    <property type="match status" value="1"/>
</dbReference>
<dbReference type="AlphaFoldDB" id="A0A089LZ18"/>
<gene>
    <name evidence="3" type="ORF">PSTEL_16710</name>
</gene>
<dbReference type="PROSITE" id="PS51372">
    <property type="entry name" value="PRD_2"/>
    <property type="match status" value="2"/>
</dbReference>
<organism evidence="3 4">
    <name type="scientific">Paenibacillus stellifer</name>
    <dbReference type="NCBI Taxonomy" id="169760"/>
    <lineage>
        <taxon>Bacteria</taxon>
        <taxon>Bacillati</taxon>
        <taxon>Bacillota</taxon>
        <taxon>Bacilli</taxon>
        <taxon>Bacillales</taxon>
        <taxon>Paenibacillaceae</taxon>
        <taxon>Paenibacillus</taxon>
    </lineage>
</organism>
<accession>A0A089LZ18</accession>
<keyword evidence="1" id="KW-0677">Repeat</keyword>
<dbReference type="InterPro" id="IPR004341">
    <property type="entry name" value="CAT_RNA-bd_dom"/>
</dbReference>
<proteinExistence type="predicted"/>
<dbReference type="RefSeq" id="WP_038696818.1">
    <property type="nucleotide sequence ID" value="NZ_CP009286.1"/>
</dbReference>
<dbReference type="Pfam" id="PF03123">
    <property type="entry name" value="CAT_RBD"/>
    <property type="match status" value="1"/>
</dbReference>
<dbReference type="SMART" id="SM01061">
    <property type="entry name" value="CAT_RBD"/>
    <property type="match status" value="1"/>
</dbReference>
<protein>
    <submittedName>
        <fullName evidence="3">Levansucrase</fullName>
    </submittedName>
</protein>
<dbReference type="PANTHER" id="PTHR30185">
    <property type="entry name" value="CRYPTIC BETA-GLUCOSIDE BGL OPERON ANTITERMINATOR"/>
    <property type="match status" value="1"/>
</dbReference>
<dbReference type="Gene3D" id="2.30.24.10">
    <property type="entry name" value="CAT RNA-binding domain"/>
    <property type="match status" value="1"/>
</dbReference>
<name>A0A089LZ18_9BACL</name>